<organism evidence="1 2">
    <name type="scientific">Magnetospirillum molischianum DSM 120</name>
    <dbReference type="NCBI Taxonomy" id="1150626"/>
    <lineage>
        <taxon>Bacteria</taxon>
        <taxon>Pseudomonadati</taxon>
        <taxon>Pseudomonadota</taxon>
        <taxon>Alphaproteobacteria</taxon>
        <taxon>Rhodospirillales</taxon>
        <taxon>Rhodospirillaceae</taxon>
        <taxon>Magnetospirillum</taxon>
    </lineage>
</organism>
<proteinExistence type="predicted"/>
<reference evidence="1 2" key="1">
    <citation type="journal article" date="2012" name="J. Bacteriol.">
        <title>Draft Genome Sequence of the Purple Photosynthetic Bacterium Phaeospirillum molischianum DSM120, a Particularly Versatile Bacterium.</title>
        <authorList>
            <person name="Duquesne K."/>
            <person name="Prima V."/>
            <person name="Ji B."/>
            <person name="Rouy Z."/>
            <person name="Medigue C."/>
            <person name="Talla E."/>
            <person name="Sturgis J.N."/>
        </authorList>
    </citation>
    <scope>NUCLEOTIDE SEQUENCE [LARGE SCALE GENOMIC DNA]</scope>
    <source>
        <strain evidence="2">DSM120</strain>
    </source>
</reference>
<dbReference type="Proteomes" id="UP000004169">
    <property type="component" value="Unassembled WGS sequence"/>
</dbReference>
<accession>H8FVN7</accession>
<protein>
    <submittedName>
        <fullName evidence="1">Uncharacterized protein</fullName>
    </submittedName>
</protein>
<evidence type="ECO:0000313" key="2">
    <source>
        <dbReference type="Proteomes" id="UP000004169"/>
    </source>
</evidence>
<name>H8FVN7_MAGML</name>
<keyword evidence="2" id="KW-1185">Reference proteome</keyword>
<dbReference type="EMBL" id="CAHP01000032">
    <property type="protein sequence ID" value="CCG42425.1"/>
    <property type="molecule type" value="Genomic_DNA"/>
</dbReference>
<dbReference type="AlphaFoldDB" id="H8FVN7"/>
<evidence type="ECO:0000313" key="1">
    <source>
        <dbReference type="EMBL" id="CCG42425.1"/>
    </source>
</evidence>
<sequence length="89" mass="9519">MNASFRGGSGGDRHSLFIGIPSMRKEKWSHPVIYRAIRVVFAAINFALAIPACAATSGDAIFAAGFTPTQPSGCSFIELADKEERIITC</sequence>
<dbReference type="RefSeq" id="WP_004156721.1">
    <property type="nucleotide sequence ID" value="NZ_CAHP01000032.1"/>
</dbReference>
<gene>
    <name evidence="1" type="ORF">PHAMO_380093</name>
</gene>
<comment type="caution">
    <text evidence="1">The sequence shown here is derived from an EMBL/GenBank/DDBJ whole genome shotgun (WGS) entry which is preliminary data.</text>
</comment>